<dbReference type="OrthoDB" id="6513831at2759"/>
<reference evidence="1 2" key="1">
    <citation type="journal article" date="2019" name="Sci. Rep.">
        <title>Orb-weaving spider Araneus ventricosus genome elucidates the spidroin gene catalogue.</title>
        <authorList>
            <person name="Kono N."/>
            <person name="Nakamura H."/>
            <person name="Ohtoshi R."/>
            <person name="Moran D.A.P."/>
            <person name="Shinohara A."/>
            <person name="Yoshida Y."/>
            <person name="Fujiwara M."/>
            <person name="Mori M."/>
            <person name="Tomita M."/>
            <person name="Arakawa K."/>
        </authorList>
    </citation>
    <scope>NUCLEOTIDE SEQUENCE [LARGE SCALE GENOMIC DNA]</scope>
</reference>
<protein>
    <recommendedName>
        <fullName evidence="3">Mariner Mos1 transposase</fullName>
    </recommendedName>
</protein>
<organism evidence="1 2">
    <name type="scientific">Araneus ventricosus</name>
    <name type="common">Orbweaver spider</name>
    <name type="synonym">Epeira ventricosa</name>
    <dbReference type="NCBI Taxonomy" id="182803"/>
    <lineage>
        <taxon>Eukaryota</taxon>
        <taxon>Metazoa</taxon>
        <taxon>Ecdysozoa</taxon>
        <taxon>Arthropoda</taxon>
        <taxon>Chelicerata</taxon>
        <taxon>Arachnida</taxon>
        <taxon>Araneae</taxon>
        <taxon>Araneomorphae</taxon>
        <taxon>Entelegynae</taxon>
        <taxon>Araneoidea</taxon>
        <taxon>Araneidae</taxon>
        <taxon>Araneus</taxon>
    </lineage>
</organism>
<evidence type="ECO:0008006" key="3">
    <source>
        <dbReference type="Google" id="ProtNLM"/>
    </source>
</evidence>
<evidence type="ECO:0000313" key="1">
    <source>
        <dbReference type="EMBL" id="GBM85529.1"/>
    </source>
</evidence>
<name>A0A4Y2J7D8_ARAVE</name>
<dbReference type="PANTHER" id="PTHR46060">
    <property type="entry name" value="MARINER MOS1 TRANSPOSASE-LIKE PROTEIN"/>
    <property type="match status" value="1"/>
</dbReference>
<dbReference type="GO" id="GO:0003676">
    <property type="term" value="F:nucleic acid binding"/>
    <property type="evidence" value="ECO:0007669"/>
    <property type="project" value="InterPro"/>
</dbReference>
<dbReference type="Gene3D" id="3.30.420.10">
    <property type="entry name" value="Ribonuclease H-like superfamily/Ribonuclease H"/>
    <property type="match status" value="1"/>
</dbReference>
<dbReference type="InterPro" id="IPR052709">
    <property type="entry name" value="Transposase-MT_Hybrid"/>
</dbReference>
<evidence type="ECO:0000313" key="2">
    <source>
        <dbReference type="Proteomes" id="UP000499080"/>
    </source>
</evidence>
<dbReference type="AlphaFoldDB" id="A0A4Y2J7D8"/>
<dbReference type="InterPro" id="IPR001888">
    <property type="entry name" value="Transposase_1"/>
</dbReference>
<dbReference type="Proteomes" id="UP000499080">
    <property type="component" value="Unassembled WGS sequence"/>
</dbReference>
<gene>
    <name evidence="1" type="ORF">AVEN_53129_1</name>
</gene>
<dbReference type="Pfam" id="PF01359">
    <property type="entry name" value="Transposase_1"/>
    <property type="match status" value="1"/>
</dbReference>
<comment type="caution">
    <text evidence="1">The sequence shown here is derived from an EMBL/GenBank/DDBJ whole genome shotgun (WGS) entry which is preliminary data.</text>
</comment>
<proteinExistence type="predicted"/>
<dbReference type="EMBL" id="BGPR01003241">
    <property type="protein sequence ID" value="GBM85529.1"/>
    <property type="molecule type" value="Genomic_DNA"/>
</dbReference>
<accession>A0A4Y2J7D8</accession>
<dbReference type="PANTHER" id="PTHR46060:SF1">
    <property type="entry name" value="MARINER MOS1 TRANSPOSASE-LIKE PROTEIN"/>
    <property type="match status" value="1"/>
</dbReference>
<sequence length="136" mass="15984">MLTAFFYCRGVVHYEFLPTSQAVNKGYYLSDLSRLLEAIGRQRPEMWQENSWVLHYDNEPSHSAIIIREFLNKYSTNTVPHAPYSPDMAPCDFLWFTRLKLPLRGRRFESISSIKENSLRTLKGFHINDIMACFDD</sequence>
<keyword evidence="2" id="KW-1185">Reference proteome</keyword>
<dbReference type="InterPro" id="IPR036397">
    <property type="entry name" value="RNaseH_sf"/>
</dbReference>